<keyword evidence="3 5" id="KW-0175">Coiled coil</keyword>
<dbReference type="GO" id="GO:0005794">
    <property type="term" value="C:Golgi apparatus"/>
    <property type="evidence" value="ECO:0007669"/>
    <property type="project" value="TreeGrafter"/>
</dbReference>
<name>A0A7J6ADM8_AMEME</name>
<dbReference type="GO" id="GO:0005813">
    <property type="term" value="C:centrosome"/>
    <property type="evidence" value="ECO:0007669"/>
    <property type="project" value="UniProtKB-SubCell"/>
</dbReference>
<comment type="caution">
    <text evidence="7">The sequence shown here is derived from an EMBL/GenBank/DDBJ whole genome shotgun (WGS) entry which is preliminary data.</text>
</comment>
<dbReference type="GO" id="GO:0051660">
    <property type="term" value="P:establishment of centrosome localization"/>
    <property type="evidence" value="ECO:0007669"/>
    <property type="project" value="TreeGrafter"/>
</dbReference>
<evidence type="ECO:0000256" key="6">
    <source>
        <dbReference type="SAM" id="MobiDB-lite"/>
    </source>
</evidence>
<evidence type="ECO:0000256" key="4">
    <source>
        <dbReference type="ARBA" id="ARBA00023212"/>
    </source>
</evidence>
<feature type="coiled-coil region" evidence="5">
    <location>
        <begin position="552"/>
        <end position="579"/>
    </location>
</feature>
<feature type="compositionally biased region" description="Basic and acidic residues" evidence="6">
    <location>
        <begin position="442"/>
        <end position="453"/>
    </location>
</feature>
<reference evidence="7 8" key="1">
    <citation type="submission" date="2020-02" db="EMBL/GenBank/DDBJ databases">
        <title>A chromosome-scale genome assembly of the black bullhead catfish (Ameiurus melas).</title>
        <authorList>
            <person name="Wen M."/>
            <person name="Zham M."/>
            <person name="Cabau C."/>
            <person name="Klopp C."/>
            <person name="Donnadieu C."/>
            <person name="Roques C."/>
            <person name="Bouchez O."/>
            <person name="Lampietro C."/>
            <person name="Jouanno E."/>
            <person name="Herpin A."/>
            <person name="Louis A."/>
            <person name="Berthelot C."/>
            <person name="Parey E."/>
            <person name="Roest-Crollius H."/>
            <person name="Braasch I."/>
            <person name="Postlethwait J."/>
            <person name="Robinson-Rechavi M."/>
            <person name="Echchiki A."/>
            <person name="Begum T."/>
            <person name="Montfort J."/>
            <person name="Schartl M."/>
            <person name="Bobe J."/>
            <person name="Guiguen Y."/>
        </authorList>
    </citation>
    <scope>NUCLEOTIDE SEQUENCE [LARGE SCALE GENOMIC DNA]</scope>
    <source>
        <strain evidence="7">M_S1</strain>
        <tissue evidence="7">Blood</tissue>
    </source>
</reference>
<keyword evidence="8" id="KW-1185">Reference proteome</keyword>
<dbReference type="PANTHER" id="PTHR23170:SF2">
    <property type="entry name" value="CENTROSOMAL PROTEIN OF 83 KDA"/>
    <property type="match status" value="1"/>
</dbReference>
<organism evidence="7 8">
    <name type="scientific">Ameiurus melas</name>
    <name type="common">Black bullhead</name>
    <name type="synonym">Silurus melas</name>
    <dbReference type="NCBI Taxonomy" id="219545"/>
    <lineage>
        <taxon>Eukaryota</taxon>
        <taxon>Metazoa</taxon>
        <taxon>Chordata</taxon>
        <taxon>Craniata</taxon>
        <taxon>Vertebrata</taxon>
        <taxon>Euteleostomi</taxon>
        <taxon>Actinopterygii</taxon>
        <taxon>Neopterygii</taxon>
        <taxon>Teleostei</taxon>
        <taxon>Ostariophysi</taxon>
        <taxon>Siluriformes</taxon>
        <taxon>Ictaluridae</taxon>
        <taxon>Ameiurus</taxon>
    </lineage>
</organism>
<keyword evidence="2" id="KW-0963">Cytoplasm</keyword>
<evidence type="ECO:0000256" key="1">
    <source>
        <dbReference type="ARBA" id="ARBA00004300"/>
    </source>
</evidence>
<evidence type="ECO:0000256" key="3">
    <source>
        <dbReference type="ARBA" id="ARBA00023054"/>
    </source>
</evidence>
<dbReference type="EMBL" id="JAAGNN010000013">
    <property type="protein sequence ID" value="KAF4080943.1"/>
    <property type="molecule type" value="Genomic_DNA"/>
</dbReference>
<gene>
    <name evidence="7" type="ORF">AMELA_G00155220</name>
</gene>
<feature type="compositionally biased region" description="Basic and acidic residues" evidence="6">
    <location>
        <begin position="584"/>
        <end position="595"/>
    </location>
</feature>
<dbReference type="Gene3D" id="1.10.287.1490">
    <property type="match status" value="1"/>
</dbReference>
<evidence type="ECO:0000313" key="7">
    <source>
        <dbReference type="EMBL" id="KAF4080943.1"/>
    </source>
</evidence>
<feature type="coiled-coil region" evidence="5">
    <location>
        <begin position="25"/>
        <end position="128"/>
    </location>
</feature>
<dbReference type="PANTHER" id="PTHR23170">
    <property type="entry name" value="NY-REN-58 ANTIGEN"/>
    <property type="match status" value="1"/>
</dbReference>
<dbReference type="InterPro" id="IPR052116">
    <property type="entry name" value="Centro_Cilium_Assembly"/>
</dbReference>
<keyword evidence="4" id="KW-0206">Cytoskeleton</keyword>
<comment type="subcellular location">
    <subcellularLocation>
        <location evidence="1">Cytoplasm</location>
        <location evidence="1">Cytoskeleton</location>
        <location evidence="1">Microtubule organizing center</location>
        <location evidence="1">Centrosome</location>
    </subcellularLocation>
</comment>
<dbReference type="GO" id="GO:0005814">
    <property type="term" value="C:centriole"/>
    <property type="evidence" value="ECO:0007669"/>
    <property type="project" value="TreeGrafter"/>
</dbReference>
<dbReference type="Proteomes" id="UP000593565">
    <property type="component" value="Unassembled WGS sequence"/>
</dbReference>
<evidence type="ECO:0000256" key="5">
    <source>
        <dbReference type="SAM" id="Coils"/>
    </source>
</evidence>
<evidence type="ECO:0000256" key="2">
    <source>
        <dbReference type="ARBA" id="ARBA00022490"/>
    </source>
</evidence>
<accession>A0A7J6ADM8</accession>
<feature type="region of interest" description="Disordered" evidence="6">
    <location>
        <begin position="583"/>
        <end position="603"/>
    </location>
</feature>
<evidence type="ECO:0008006" key="9">
    <source>
        <dbReference type="Google" id="ProtNLM"/>
    </source>
</evidence>
<sequence>MTPQRLELLKAQVQQEMEIPIKEHFSKLEEEAEKYRSEYNKLRYDFTFLKSEFDHQREEHGHILEEQRIRYSADLALLERDKEKLSAQLQSGDCASDGKRVEALLREKAQLHQRLCNLEAEVAELRAERDSTGAQAENTQRIQLRQLAESQAALKALESEKQSVCMQLDRVEKELRLSHEQNAVLTGKLHKAEREINALNSQVEEIKHAHRLELANVKMEYLKARGEVERERDKLQTQVESLQSELEVLTATGERNKELLLEKEQEMLLRIQGAREEEMQKIAVLQEEKFELENRLSELEQLKALQEATGTTKNQEFEDRLRGAWLAEESARKELQNIKVKLQQQAQQLEELERQKSENTELKRHNAELNVQISTLSYSERELTDANGRLRESLERVREELRSARTQMERTQQEAERLEEERRVEWLEEKHKLQEREAELQEKYSHAKQRMEKASLAQKKRKTLNKAKEKKLQDKLQLLEAKIEELEIESSVVKKNPPFAEEHAQLSRRLAELQRKHKEFRQLLLGNHMSSMSLPQSLLVAGPECSFTNLQVEPHLQQLSGLQRRLEELENNQQQQLQELTLPLDRDREQDRRLAPPDSLSNL</sequence>
<feature type="region of interest" description="Disordered" evidence="6">
    <location>
        <begin position="442"/>
        <end position="468"/>
    </location>
</feature>
<dbReference type="GO" id="GO:0060271">
    <property type="term" value="P:cilium assembly"/>
    <property type="evidence" value="ECO:0007669"/>
    <property type="project" value="TreeGrafter"/>
</dbReference>
<protein>
    <recommendedName>
        <fullName evidence="9">Centrosomal protein of 83 kDa</fullName>
    </recommendedName>
</protein>
<proteinExistence type="predicted"/>
<evidence type="ECO:0000313" key="8">
    <source>
        <dbReference type="Proteomes" id="UP000593565"/>
    </source>
</evidence>
<dbReference type="AlphaFoldDB" id="A0A7J6ADM8"/>
<dbReference type="GO" id="GO:0097539">
    <property type="term" value="C:ciliary transition fiber"/>
    <property type="evidence" value="ECO:0007669"/>
    <property type="project" value="TreeGrafter"/>
</dbReference>